<dbReference type="Proteomes" id="UP000050164">
    <property type="component" value="Unassembled WGS sequence"/>
</dbReference>
<dbReference type="AlphaFoldDB" id="A0A0E9A760"/>
<evidence type="ECO:0000313" key="18">
    <source>
        <dbReference type="Proteomes" id="UP000300237"/>
    </source>
</evidence>
<evidence type="ECO:0000313" key="15">
    <source>
        <dbReference type="Proteomes" id="UP000048600"/>
    </source>
</evidence>
<name>A0A0E9A760_MYCTX</name>
<dbReference type="EMBL" id="CNGE01000115">
    <property type="protein sequence ID" value="CKR91898.1"/>
    <property type="molecule type" value="Genomic_DNA"/>
</dbReference>
<evidence type="ECO:0000313" key="1">
    <source>
        <dbReference type="EMBL" id="CFE36704.1"/>
    </source>
</evidence>
<evidence type="ECO:0000313" key="14">
    <source>
        <dbReference type="Proteomes" id="UP000048289"/>
    </source>
</evidence>
<dbReference type="Proteomes" id="UP000048600">
    <property type="component" value="Unassembled WGS sequence"/>
</dbReference>
<evidence type="ECO:0000313" key="5">
    <source>
        <dbReference type="EMBL" id="CNV35397.1"/>
    </source>
</evidence>
<reference evidence="10 11" key="2">
    <citation type="submission" date="2015-03" db="EMBL/GenBank/DDBJ databases">
        <authorList>
            <consortium name="Pathogen Informatics"/>
        </authorList>
    </citation>
    <scope>NUCLEOTIDE SEQUENCE [LARGE SCALE GENOMIC DNA]</scope>
    <source>
        <strain evidence="4 16">Bir 172</strain>
        <strain evidence="3 17">Bir 185</strain>
        <strain evidence="5 11">D00501624</strain>
        <strain evidence="8 12">G09801536</strain>
        <strain evidence="1 14">G09901357</strain>
        <strain evidence="2 13">H09601792</strain>
        <strain evidence="10">K00500041</strain>
        <strain evidence="7 15">P00601463</strain>
    </source>
</reference>
<protein>
    <submittedName>
        <fullName evidence="6">Uncharacterized protein</fullName>
    </submittedName>
</protein>
<dbReference type="EMBL" id="CNFT01000056">
    <property type="protein sequence ID" value="CKQ94881.1"/>
    <property type="molecule type" value="Genomic_DNA"/>
</dbReference>
<dbReference type="EMBL" id="CHKL01000062">
    <property type="protein sequence ID" value="COV88956.1"/>
    <property type="molecule type" value="Genomic_DNA"/>
</dbReference>
<evidence type="ECO:0000313" key="10">
    <source>
        <dbReference type="Proteomes" id="UP000038802"/>
    </source>
</evidence>
<dbReference type="PATRIC" id="fig|1773.2321.peg.829"/>
<dbReference type="EMBL" id="CQQC01000707">
    <property type="protein sequence ID" value="CNV35397.1"/>
    <property type="molecule type" value="Genomic_DNA"/>
</dbReference>
<organism evidence="6 10">
    <name type="scientific">Mycobacterium tuberculosis</name>
    <dbReference type="NCBI Taxonomy" id="1773"/>
    <lineage>
        <taxon>Bacteria</taxon>
        <taxon>Bacillati</taxon>
        <taxon>Actinomycetota</taxon>
        <taxon>Actinomycetes</taxon>
        <taxon>Mycobacteriales</taxon>
        <taxon>Mycobacteriaceae</taxon>
        <taxon>Mycobacterium</taxon>
        <taxon>Mycobacterium tuberculosis complex</taxon>
    </lineage>
</organism>
<evidence type="ECO:0000313" key="16">
    <source>
        <dbReference type="Proteomes" id="UP000048948"/>
    </source>
</evidence>
<evidence type="ECO:0000313" key="7">
    <source>
        <dbReference type="EMBL" id="COV88956.1"/>
    </source>
</evidence>
<evidence type="ECO:0000313" key="13">
    <source>
        <dbReference type="Proteomes" id="UP000046947"/>
    </source>
</evidence>
<dbReference type="STRING" id="1806.RN08_2118"/>
<dbReference type="Proteomes" id="UP000045842">
    <property type="component" value="Unassembled WGS sequence"/>
</dbReference>
<dbReference type="EMBL" id="CSAE01000033">
    <property type="protein sequence ID" value="COV11001.1"/>
    <property type="molecule type" value="Genomic_DNA"/>
</dbReference>
<evidence type="ECO:0000313" key="17">
    <source>
        <dbReference type="Proteomes" id="UP000050164"/>
    </source>
</evidence>
<dbReference type="Proteomes" id="UP000039217">
    <property type="component" value="Unassembled WGS sequence"/>
</dbReference>
<dbReference type="Proteomes" id="UP000046947">
    <property type="component" value="Unassembled WGS sequence"/>
</dbReference>
<dbReference type="EMBL" id="CFOE01000043">
    <property type="protein sequence ID" value="CFE36704.1"/>
    <property type="molecule type" value="Genomic_DNA"/>
</dbReference>
<reference evidence="6" key="1">
    <citation type="submission" date="2015-03" db="EMBL/GenBank/DDBJ databases">
        <authorList>
            <person name="Murphy D."/>
        </authorList>
    </citation>
    <scope>NUCLEOTIDE SEQUENCE [LARGE SCALE GENOMIC DNA]</scope>
    <source>
        <strain evidence="6">K00500041</strain>
    </source>
</reference>
<evidence type="ECO:0000313" key="11">
    <source>
        <dbReference type="Proteomes" id="UP000039217"/>
    </source>
</evidence>
<dbReference type="EMBL" id="LR027516">
    <property type="protein sequence ID" value="VCU50178.1"/>
    <property type="molecule type" value="Genomic_DNA"/>
</dbReference>
<sequence length="42" mass="4571">MEALAPSAIYRIIAGHCVGGAPSVRSQAHMGIEQAHRRRENE</sequence>
<dbReference type="EMBL" id="CFOH01000667">
    <property type="protein sequence ID" value="CFE65124.1"/>
    <property type="molecule type" value="Genomic_DNA"/>
</dbReference>
<dbReference type="Proteomes" id="UP000048289">
    <property type="component" value="Unassembled WGS sequence"/>
</dbReference>
<gene>
    <name evidence="9" type="ORF">DKC2_2017</name>
    <name evidence="5" type="ORF">ERS007661_02145</name>
    <name evidence="8" type="ORF">ERS007679_03183</name>
    <name evidence="1" type="ORF">ERS007681_00584</name>
    <name evidence="2" type="ORF">ERS007688_03239</name>
    <name evidence="6" type="ORF">ERS007703_00550</name>
    <name evidence="7" type="ORF">ERS007741_00886</name>
    <name evidence="4" type="ORF">ERS027646_00940</name>
    <name evidence="3" type="ORF">ERS027659_00431</name>
</gene>
<evidence type="ECO:0000313" key="8">
    <source>
        <dbReference type="EMBL" id="COW12448.1"/>
    </source>
</evidence>
<dbReference type="Proteomes" id="UP000048948">
    <property type="component" value="Unassembled WGS sequence"/>
</dbReference>
<evidence type="ECO:0000313" key="2">
    <source>
        <dbReference type="EMBL" id="CFE65124.1"/>
    </source>
</evidence>
<dbReference type="Proteomes" id="UP000038802">
    <property type="component" value="Unassembled WGS sequence"/>
</dbReference>
<dbReference type="EMBL" id="CSAD01000536">
    <property type="protein sequence ID" value="COW12448.1"/>
    <property type="molecule type" value="Genomic_DNA"/>
</dbReference>
<evidence type="ECO:0000313" key="4">
    <source>
        <dbReference type="EMBL" id="CKR91898.1"/>
    </source>
</evidence>
<evidence type="ECO:0000313" key="3">
    <source>
        <dbReference type="EMBL" id="CKQ94881.1"/>
    </source>
</evidence>
<evidence type="ECO:0000313" key="6">
    <source>
        <dbReference type="EMBL" id="COV11001.1"/>
    </source>
</evidence>
<evidence type="ECO:0000313" key="12">
    <source>
        <dbReference type="Proteomes" id="UP000045842"/>
    </source>
</evidence>
<reference evidence="9 18" key="3">
    <citation type="submission" date="2018-08" db="EMBL/GenBank/DDBJ databases">
        <authorList>
            <person name="Fokvardsen B D."/>
            <person name="Norman A."/>
        </authorList>
    </citation>
    <scope>NUCLEOTIDE SEQUENCE [LARGE SCALE GENOMIC DNA]</scope>
    <source>
        <strain evidence="9 18">DKC2</strain>
    </source>
</reference>
<proteinExistence type="predicted"/>
<dbReference type="Proteomes" id="UP000300237">
    <property type="component" value="Chromosome"/>
</dbReference>
<evidence type="ECO:0000313" key="9">
    <source>
        <dbReference type="EMBL" id="VCU50178.1"/>
    </source>
</evidence>
<accession>A0A0E9A760</accession>